<evidence type="ECO:0000313" key="1">
    <source>
        <dbReference type="EMBL" id="WMV08219.1"/>
    </source>
</evidence>
<accession>A0AAF0PNJ6</accession>
<evidence type="ECO:0000313" key="2">
    <source>
        <dbReference type="Proteomes" id="UP001234989"/>
    </source>
</evidence>
<dbReference type="Proteomes" id="UP001234989">
    <property type="component" value="Chromosome 1"/>
</dbReference>
<name>A0AAF0PNJ6_SOLVR</name>
<gene>
    <name evidence="1" type="ORF">MTR67_001604</name>
</gene>
<sequence length="65" mass="7438">MNPPSFTGSSVIDDPKNFVEDLQKVFEIMHFVDAERVELAAYQLKSVSRICLTNGKRTGLRMHRL</sequence>
<dbReference type="AlphaFoldDB" id="A0AAF0PNJ6"/>
<keyword evidence="2" id="KW-1185">Reference proteome</keyword>
<proteinExistence type="predicted"/>
<reference evidence="1" key="1">
    <citation type="submission" date="2023-08" db="EMBL/GenBank/DDBJ databases">
        <title>A de novo genome assembly of Solanum verrucosum Schlechtendal, a Mexican diploid species geographically isolated from the other diploid A-genome species in potato relatives.</title>
        <authorList>
            <person name="Hosaka K."/>
        </authorList>
    </citation>
    <scope>NUCLEOTIDE SEQUENCE</scope>
    <source>
        <tissue evidence="1">Young leaves</tissue>
    </source>
</reference>
<evidence type="ECO:0008006" key="3">
    <source>
        <dbReference type="Google" id="ProtNLM"/>
    </source>
</evidence>
<organism evidence="1 2">
    <name type="scientific">Solanum verrucosum</name>
    <dbReference type="NCBI Taxonomy" id="315347"/>
    <lineage>
        <taxon>Eukaryota</taxon>
        <taxon>Viridiplantae</taxon>
        <taxon>Streptophyta</taxon>
        <taxon>Embryophyta</taxon>
        <taxon>Tracheophyta</taxon>
        <taxon>Spermatophyta</taxon>
        <taxon>Magnoliopsida</taxon>
        <taxon>eudicotyledons</taxon>
        <taxon>Gunneridae</taxon>
        <taxon>Pentapetalae</taxon>
        <taxon>asterids</taxon>
        <taxon>lamiids</taxon>
        <taxon>Solanales</taxon>
        <taxon>Solanaceae</taxon>
        <taxon>Solanoideae</taxon>
        <taxon>Solaneae</taxon>
        <taxon>Solanum</taxon>
    </lineage>
</organism>
<protein>
    <recommendedName>
        <fullName evidence="3">Gag-pol polyprotein</fullName>
    </recommendedName>
</protein>
<dbReference type="EMBL" id="CP133612">
    <property type="protein sequence ID" value="WMV08219.1"/>
    <property type="molecule type" value="Genomic_DNA"/>
</dbReference>